<keyword evidence="6" id="KW-1133">Transmembrane helix</keyword>
<keyword evidence="6" id="KW-0472">Membrane</keyword>
<organism evidence="8 9">
    <name type="scientific">Nitratireductor aquibiodomus RA22</name>
    <dbReference type="NCBI Taxonomy" id="1189611"/>
    <lineage>
        <taxon>Bacteria</taxon>
        <taxon>Pseudomonadati</taxon>
        <taxon>Pseudomonadota</taxon>
        <taxon>Alphaproteobacteria</taxon>
        <taxon>Hyphomicrobiales</taxon>
        <taxon>Phyllobacteriaceae</taxon>
        <taxon>Nitratireductor</taxon>
    </lineage>
</organism>
<keyword evidence="3" id="KW-0201">Cytochrome c-type biogenesis</keyword>
<evidence type="ECO:0000256" key="4">
    <source>
        <dbReference type="ARBA" id="ARBA00022803"/>
    </source>
</evidence>
<gene>
    <name evidence="8" type="ORF">A33O_09899</name>
</gene>
<evidence type="ECO:0000256" key="5">
    <source>
        <dbReference type="SAM" id="MobiDB-lite"/>
    </source>
</evidence>
<name>I5BZC2_9HYPH</name>
<evidence type="ECO:0000313" key="9">
    <source>
        <dbReference type="Proteomes" id="UP000004622"/>
    </source>
</evidence>
<dbReference type="AlphaFoldDB" id="I5BZC2"/>
<dbReference type="Gene3D" id="1.25.40.10">
    <property type="entry name" value="Tetratricopeptide repeat domain"/>
    <property type="match status" value="2"/>
</dbReference>
<feature type="region of interest" description="Disordered" evidence="5">
    <location>
        <begin position="333"/>
        <end position="358"/>
    </location>
</feature>
<dbReference type="InterPro" id="IPR011990">
    <property type="entry name" value="TPR-like_helical_dom_sf"/>
</dbReference>
<dbReference type="GO" id="GO:0030313">
    <property type="term" value="C:cell envelope"/>
    <property type="evidence" value="ECO:0007669"/>
    <property type="project" value="UniProtKB-SubCell"/>
</dbReference>
<accession>I5BZC2</accession>
<dbReference type="InterPro" id="IPR056413">
    <property type="entry name" value="TPR_CcmH_CycH"/>
</dbReference>
<evidence type="ECO:0000256" key="1">
    <source>
        <dbReference type="ARBA" id="ARBA00004196"/>
    </source>
</evidence>
<dbReference type="InterPro" id="IPR051263">
    <property type="entry name" value="C-type_cytochrome_biogenesis"/>
</dbReference>
<evidence type="ECO:0000259" key="7">
    <source>
        <dbReference type="Pfam" id="PF23914"/>
    </source>
</evidence>
<dbReference type="InterPro" id="IPR017560">
    <property type="entry name" value="Cyt_c_biogenesis_CcmI"/>
</dbReference>
<dbReference type="EMBL" id="AJXZ01000024">
    <property type="protein sequence ID" value="EIM74924.1"/>
    <property type="molecule type" value="Genomic_DNA"/>
</dbReference>
<dbReference type="SUPFAM" id="SSF48452">
    <property type="entry name" value="TPR-like"/>
    <property type="match status" value="2"/>
</dbReference>
<dbReference type="Pfam" id="PF23914">
    <property type="entry name" value="TPR_CcmH_CycH"/>
    <property type="match status" value="1"/>
</dbReference>
<comment type="caution">
    <text evidence="8">The sequence shown here is derived from an EMBL/GenBank/DDBJ whole genome shotgun (WGS) entry which is preliminary data.</text>
</comment>
<dbReference type="GO" id="GO:0017004">
    <property type="term" value="P:cytochrome complex assembly"/>
    <property type="evidence" value="ECO:0007669"/>
    <property type="project" value="UniProtKB-KW"/>
</dbReference>
<dbReference type="PATRIC" id="fig|1189611.3.peg.2011"/>
<keyword evidence="6" id="KW-0812">Transmembrane</keyword>
<dbReference type="Proteomes" id="UP000004622">
    <property type="component" value="Unassembled WGS sequence"/>
</dbReference>
<evidence type="ECO:0000313" key="8">
    <source>
        <dbReference type="EMBL" id="EIM74924.1"/>
    </source>
</evidence>
<protein>
    <submittedName>
        <fullName evidence="8">Cytochrome c-type biogenesis protein</fullName>
    </submittedName>
</protein>
<dbReference type="STRING" id="204799.GCA_001696575_04232"/>
<dbReference type="NCBIfam" id="TIGR03142">
    <property type="entry name" value="cytochro_ccmI"/>
    <property type="match status" value="1"/>
</dbReference>
<evidence type="ECO:0000256" key="6">
    <source>
        <dbReference type="SAM" id="Phobius"/>
    </source>
</evidence>
<proteinExistence type="predicted"/>
<dbReference type="PANTHER" id="PTHR47870">
    <property type="entry name" value="CYTOCHROME C-TYPE BIOGENESIS PROTEIN CCMH"/>
    <property type="match status" value="1"/>
</dbReference>
<feature type="transmembrane region" description="Helical" evidence="6">
    <location>
        <begin position="158"/>
        <end position="177"/>
    </location>
</feature>
<evidence type="ECO:0000256" key="3">
    <source>
        <dbReference type="ARBA" id="ARBA00022748"/>
    </source>
</evidence>
<feature type="compositionally biased region" description="Low complexity" evidence="5">
    <location>
        <begin position="337"/>
        <end position="347"/>
    </location>
</feature>
<reference evidence="8 9" key="1">
    <citation type="journal article" date="2012" name="J. Bacteriol.">
        <title>Genome Sequence of Nitratireductor aquibiodomus Strain RA22.</title>
        <authorList>
            <person name="Singh A."/>
            <person name="Jangir P.K."/>
            <person name="Kumari C."/>
            <person name="Sharma R."/>
        </authorList>
    </citation>
    <scope>NUCLEOTIDE SEQUENCE [LARGE SCALE GENOMIC DNA]</scope>
    <source>
        <strain evidence="8 9">RA22</strain>
    </source>
</reference>
<evidence type="ECO:0000256" key="2">
    <source>
        <dbReference type="ARBA" id="ARBA00022737"/>
    </source>
</evidence>
<comment type="subcellular location">
    <subcellularLocation>
        <location evidence="1">Cell envelope</location>
    </subcellularLocation>
</comment>
<feature type="domain" description="Cytochrome c-type biogenesis protein H TPR" evidence="7">
    <location>
        <begin position="196"/>
        <end position="325"/>
    </location>
</feature>
<feature type="transmembrane region" description="Helical" evidence="6">
    <location>
        <begin position="65"/>
        <end position="83"/>
    </location>
</feature>
<dbReference type="PANTHER" id="PTHR47870:SF1">
    <property type="entry name" value="CYTOCHROME C-TYPE BIOGENESIS PROTEIN CCMH"/>
    <property type="match status" value="1"/>
</dbReference>
<sequence>MAPVLHPELRENNMIERFCALMKSGSAPGAALLPWRQPLRRDGFAKWPQVRRVGSVFPDRYLEPMLFWILAAFLTFVAAFAVLRPFAVRSTMSEDARAHDIEVYRDQLEEVERDAERGLIGQQEAEQARAEIGRRILRISEAVGGQKEHLASQRVTRLTAAIAVLAVPLVSWGLYVFTGSPELPAQPLHARMAEEPAEAPIDELVARAETHLADNPDDVRGWQVLAPVYMRLGRFGDAQTALRNIMRLSGDTADMKAALGEAIVGSAQGMVTAEAETVFQEALVLDPREPKARFFLGLARAQDGATDDARSLWREMLDDLPEVSPWRSAVEQAMARSGGAAESGAGPSEDEVAAASDLSGADRQQMIEGMVAGLDEKLRENPTDLDGWRRLIRSYMVLQRPEAAKEALERAVAAFGPEAPESGDLKGFAADLGVVIE</sequence>
<keyword evidence="2" id="KW-0677">Repeat</keyword>
<keyword evidence="4" id="KW-0802">TPR repeat</keyword>